<dbReference type="Proteomes" id="UP000002058">
    <property type="component" value="Unassembled WGS sequence"/>
</dbReference>
<dbReference type="OrthoDB" id="4170489at2759"/>
<dbReference type="VEuPathDB" id="FungiDB:UREG_00225"/>
<dbReference type="PANTHER" id="PTHR42085">
    <property type="entry name" value="F-BOX DOMAIN-CONTAINING PROTEIN"/>
    <property type="match status" value="1"/>
</dbReference>
<dbReference type="HOGENOM" id="CLU_066073_0_0_1"/>
<evidence type="ECO:0000313" key="2">
    <source>
        <dbReference type="Proteomes" id="UP000002058"/>
    </source>
</evidence>
<protein>
    <recommendedName>
        <fullName evidence="3">F-box domain-containing protein</fullName>
    </recommendedName>
</protein>
<name>C4JL10_UNCRE</name>
<evidence type="ECO:0000313" key="1">
    <source>
        <dbReference type="EMBL" id="EEP75379.1"/>
    </source>
</evidence>
<dbReference type="GeneID" id="8444875"/>
<gene>
    <name evidence="1" type="ORF">UREG_00225</name>
</gene>
<accession>C4JL10</accession>
<sequence>MLLILPRELRDEIYYHLFFTTRLRFGPRIIPARHSLAILRTCHQVHEETKDIWISRVLFSFDGLGDIFLKFSSLNPSVLSHIKYASFSLTDSESSGFSKTVSVHEKYSRIFKLFPGLCLDNLTVFATRDCEPAYKALSGLILYGRGWKELHFVSPNARILGLAQRCCPRPLPSTWNEFLFQPPCANPDQNFEASITIFRSTVTREVGEPTGSVLNPATRKVFEMATQSRMLHINVCRRRMPPSFEEIVTGNEYLVVVKRGPDADIIRTYDEKQEFETTPSHFAPAPFIQCTSVYHKDVQDYLDWNVEDPVPDVYHRIYDFEWSDFRAPKASKST</sequence>
<keyword evidence="2" id="KW-1185">Reference proteome</keyword>
<dbReference type="AlphaFoldDB" id="C4JL10"/>
<dbReference type="InParanoid" id="C4JL10"/>
<dbReference type="RefSeq" id="XP_002540712.1">
    <property type="nucleotide sequence ID" value="XM_002540666.1"/>
</dbReference>
<evidence type="ECO:0008006" key="3">
    <source>
        <dbReference type="Google" id="ProtNLM"/>
    </source>
</evidence>
<dbReference type="EMBL" id="CH476615">
    <property type="protein sequence ID" value="EEP75379.1"/>
    <property type="molecule type" value="Genomic_DNA"/>
</dbReference>
<dbReference type="InterPro" id="IPR038883">
    <property type="entry name" value="AN11006-like"/>
</dbReference>
<dbReference type="eggNOG" id="ENOG502SN4M">
    <property type="taxonomic scope" value="Eukaryota"/>
</dbReference>
<organism evidence="1 2">
    <name type="scientific">Uncinocarpus reesii (strain UAMH 1704)</name>
    <dbReference type="NCBI Taxonomy" id="336963"/>
    <lineage>
        <taxon>Eukaryota</taxon>
        <taxon>Fungi</taxon>
        <taxon>Dikarya</taxon>
        <taxon>Ascomycota</taxon>
        <taxon>Pezizomycotina</taxon>
        <taxon>Eurotiomycetes</taxon>
        <taxon>Eurotiomycetidae</taxon>
        <taxon>Onygenales</taxon>
        <taxon>Onygenaceae</taxon>
        <taxon>Uncinocarpus</taxon>
    </lineage>
</organism>
<proteinExistence type="predicted"/>
<reference evidence="2" key="1">
    <citation type="journal article" date="2009" name="Genome Res.">
        <title>Comparative genomic analyses of the human fungal pathogens Coccidioides and their relatives.</title>
        <authorList>
            <person name="Sharpton T.J."/>
            <person name="Stajich J.E."/>
            <person name="Rounsley S.D."/>
            <person name="Gardner M.J."/>
            <person name="Wortman J.R."/>
            <person name="Jordar V.S."/>
            <person name="Maiti R."/>
            <person name="Kodira C.D."/>
            <person name="Neafsey D.E."/>
            <person name="Zeng Q."/>
            <person name="Hung C.-Y."/>
            <person name="McMahan C."/>
            <person name="Muszewska A."/>
            <person name="Grynberg M."/>
            <person name="Mandel M.A."/>
            <person name="Kellner E.M."/>
            <person name="Barker B.M."/>
            <person name="Galgiani J.N."/>
            <person name="Orbach M.J."/>
            <person name="Kirkland T.N."/>
            <person name="Cole G.T."/>
            <person name="Henn M.R."/>
            <person name="Birren B.W."/>
            <person name="Taylor J.W."/>
        </authorList>
    </citation>
    <scope>NUCLEOTIDE SEQUENCE [LARGE SCALE GENOMIC DNA]</scope>
    <source>
        <strain evidence="2">UAMH 1704</strain>
    </source>
</reference>
<dbReference type="KEGG" id="ure:UREG_00225"/>
<dbReference type="PANTHER" id="PTHR42085:SF2">
    <property type="entry name" value="F-BOX DOMAIN-CONTAINING PROTEIN"/>
    <property type="match status" value="1"/>
</dbReference>